<protein>
    <submittedName>
        <fullName evidence="1">DNA, contig: SP612</fullName>
    </submittedName>
</protein>
<dbReference type="GeneID" id="78525985"/>
<evidence type="ECO:0000313" key="2">
    <source>
        <dbReference type="Proteomes" id="UP000032025"/>
    </source>
</evidence>
<keyword evidence="2" id="KW-1185">Reference proteome</keyword>
<organism evidence="1 2">
    <name type="scientific">Sphingomonas paucimobilis NBRC 13935</name>
    <dbReference type="NCBI Taxonomy" id="1219050"/>
    <lineage>
        <taxon>Bacteria</taxon>
        <taxon>Pseudomonadati</taxon>
        <taxon>Pseudomonadota</taxon>
        <taxon>Alphaproteobacteria</taxon>
        <taxon>Sphingomonadales</taxon>
        <taxon>Sphingomonadaceae</taxon>
        <taxon>Sphingomonas</taxon>
    </lineage>
</organism>
<dbReference type="AlphaFoldDB" id="A0A0C9MZG2"/>
<evidence type="ECO:0000313" key="1">
    <source>
        <dbReference type="EMBL" id="GAN12674.1"/>
    </source>
</evidence>
<sequence length="146" mass="15520">MNRTPHSIGDYDAVMDPLHTAGQIKSGNHPGVPAKAAQALLALIEAEAPPTPLFLDDDNLGWADQKRDAMKIECRWALLTPYPISALPRKCPRGAGAAGRSSHGLPAPGYNADLIGILPMFADAAGFARQAFSRLLRQKSPGKQIG</sequence>
<dbReference type="Proteomes" id="UP000032025">
    <property type="component" value="Unassembled WGS sequence"/>
</dbReference>
<dbReference type="RefSeq" id="WP_007404464.1">
    <property type="nucleotide sequence ID" value="NZ_BBJS01000012.1"/>
</dbReference>
<comment type="caution">
    <text evidence="1">The sequence shown here is derived from an EMBL/GenBank/DDBJ whole genome shotgun (WGS) entry which is preliminary data.</text>
</comment>
<reference evidence="1 2" key="1">
    <citation type="submission" date="2014-08" db="EMBL/GenBank/DDBJ databases">
        <title>Whole genome shotgun sequence of Sphingomonas paucimobilis NBRC 13935.</title>
        <authorList>
            <person name="Hosoyama A."/>
            <person name="Hashimoto M."/>
            <person name="Hosoyama Y."/>
            <person name="Noguchi M."/>
            <person name="Uohara A."/>
            <person name="Ohji S."/>
            <person name="Katano-Makiyama Y."/>
            <person name="Ichikawa N."/>
            <person name="Kimura A."/>
            <person name="Yamazoe A."/>
            <person name="Fujita N."/>
        </authorList>
    </citation>
    <scope>NUCLEOTIDE SEQUENCE [LARGE SCALE GENOMIC DNA]</scope>
    <source>
        <strain evidence="1 2">NBRC 13935</strain>
    </source>
</reference>
<accession>A0A0C9MZG2</accession>
<proteinExistence type="predicted"/>
<name>A0A0C9MZG2_SPHPI</name>
<dbReference type="EMBL" id="BBJS01000012">
    <property type="protein sequence ID" value="GAN12674.1"/>
    <property type="molecule type" value="Genomic_DNA"/>
</dbReference>
<gene>
    <name evidence="1" type="ORF">SP6_12_00710</name>
</gene>